<comment type="cofactor">
    <cofactor evidence="1">
        <name>Mn(2+)</name>
        <dbReference type="ChEBI" id="CHEBI:29035"/>
    </cofactor>
</comment>
<dbReference type="InterPro" id="IPR004274">
    <property type="entry name" value="FCP1_dom"/>
</dbReference>
<dbReference type="Pfam" id="PF03031">
    <property type="entry name" value="NIF"/>
    <property type="match status" value="1"/>
</dbReference>
<dbReference type="SMART" id="SM00577">
    <property type="entry name" value="CPDc"/>
    <property type="match status" value="1"/>
</dbReference>
<dbReference type="FunFam" id="3.40.50.1000:FF:000035">
    <property type="entry name" value="RNA polymerase II C-terminal domain phosphatase-like 1"/>
    <property type="match status" value="1"/>
</dbReference>
<dbReference type="InterPro" id="IPR014720">
    <property type="entry name" value="dsRBD_dom"/>
</dbReference>
<keyword evidence="7" id="KW-0479">Metal-binding</keyword>
<dbReference type="GO" id="GO:0046872">
    <property type="term" value="F:metal ion binding"/>
    <property type="evidence" value="ECO:0007669"/>
    <property type="project" value="UniProtKB-KW"/>
</dbReference>
<accession>A0AAP0LFP1</accession>
<gene>
    <name evidence="19" type="ORF">Syun_000304</name>
</gene>
<evidence type="ECO:0000259" key="18">
    <source>
        <dbReference type="PROSITE" id="PS50969"/>
    </source>
</evidence>
<keyword evidence="8" id="KW-0378">Hydrolase</keyword>
<dbReference type="EMBL" id="JBBNAF010000001">
    <property type="protein sequence ID" value="KAK9168164.1"/>
    <property type="molecule type" value="Genomic_DNA"/>
</dbReference>
<feature type="domain" description="FCP1 homology" evidence="18">
    <location>
        <begin position="149"/>
        <end position="398"/>
    </location>
</feature>
<dbReference type="GO" id="GO:0005634">
    <property type="term" value="C:nucleus"/>
    <property type="evidence" value="ECO:0007669"/>
    <property type="project" value="UniProtKB-SubCell"/>
</dbReference>
<dbReference type="GO" id="GO:0045892">
    <property type="term" value="P:negative regulation of DNA-templated transcription"/>
    <property type="evidence" value="ECO:0007669"/>
    <property type="project" value="UniProtKB-ARBA"/>
</dbReference>
<feature type="compositionally biased region" description="Polar residues" evidence="16">
    <location>
        <begin position="479"/>
        <end position="498"/>
    </location>
</feature>
<comment type="cofactor">
    <cofactor evidence="3">
        <name>Mg(2+)</name>
        <dbReference type="ChEBI" id="CHEBI:18420"/>
    </cofactor>
</comment>
<dbReference type="Gene3D" id="3.40.50.1000">
    <property type="entry name" value="HAD superfamily/HAD-like"/>
    <property type="match status" value="1"/>
</dbReference>
<comment type="catalytic activity">
    <reaction evidence="14">
        <text>O-phospho-L-threonyl-[protein] + H2O = L-threonyl-[protein] + phosphate</text>
        <dbReference type="Rhea" id="RHEA:47004"/>
        <dbReference type="Rhea" id="RHEA-COMP:11060"/>
        <dbReference type="Rhea" id="RHEA-COMP:11605"/>
        <dbReference type="ChEBI" id="CHEBI:15377"/>
        <dbReference type="ChEBI" id="CHEBI:30013"/>
        <dbReference type="ChEBI" id="CHEBI:43474"/>
        <dbReference type="ChEBI" id="CHEBI:61977"/>
        <dbReference type="EC" id="3.1.3.16"/>
    </reaction>
</comment>
<protein>
    <recommendedName>
        <fullName evidence="5">protein-serine/threonine phosphatase</fullName>
        <ecNumber evidence="5">3.1.3.16</ecNumber>
    </recommendedName>
</protein>
<evidence type="ECO:0000256" key="5">
    <source>
        <dbReference type="ARBA" id="ARBA00013081"/>
    </source>
</evidence>
<feature type="compositionally biased region" description="Basic and acidic residues" evidence="16">
    <location>
        <begin position="468"/>
        <end position="478"/>
    </location>
</feature>
<dbReference type="EC" id="3.1.3.16" evidence="5"/>
<evidence type="ECO:0000256" key="8">
    <source>
        <dbReference type="ARBA" id="ARBA00022801"/>
    </source>
</evidence>
<evidence type="ECO:0000256" key="9">
    <source>
        <dbReference type="ARBA" id="ARBA00022884"/>
    </source>
</evidence>
<dbReference type="SMART" id="SM00358">
    <property type="entry name" value="DSRM"/>
    <property type="match status" value="1"/>
</dbReference>
<comment type="catalytic activity">
    <reaction evidence="13">
        <text>O-phospho-L-seryl-[protein] + H2O = L-seryl-[protein] + phosphate</text>
        <dbReference type="Rhea" id="RHEA:20629"/>
        <dbReference type="Rhea" id="RHEA-COMP:9863"/>
        <dbReference type="Rhea" id="RHEA-COMP:11604"/>
        <dbReference type="ChEBI" id="CHEBI:15377"/>
        <dbReference type="ChEBI" id="CHEBI:29999"/>
        <dbReference type="ChEBI" id="CHEBI:43474"/>
        <dbReference type="ChEBI" id="CHEBI:83421"/>
        <dbReference type="EC" id="3.1.3.16"/>
    </reaction>
</comment>
<evidence type="ECO:0000256" key="2">
    <source>
        <dbReference type="ARBA" id="ARBA00001941"/>
    </source>
</evidence>
<evidence type="ECO:0000256" key="16">
    <source>
        <dbReference type="SAM" id="MobiDB-lite"/>
    </source>
</evidence>
<evidence type="ECO:0000256" key="3">
    <source>
        <dbReference type="ARBA" id="ARBA00001946"/>
    </source>
</evidence>
<evidence type="ECO:0000256" key="12">
    <source>
        <dbReference type="ARBA" id="ARBA00023242"/>
    </source>
</evidence>
<feature type="domain" description="DRBM" evidence="17">
    <location>
        <begin position="678"/>
        <end position="744"/>
    </location>
</feature>
<evidence type="ECO:0000313" key="19">
    <source>
        <dbReference type="EMBL" id="KAK9168164.1"/>
    </source>
</evidence>
<evidence type="ECO:0000256" key="6">
    <source>
        <dbReference type="ARBA" id="ARBA00022473"/>
    </source>
</evidence>
<feature type="region of interest" description="Disordered" evidence="16">
    <location>
        <begin position="547"/>
        <end position="622"/>
    </location>
</feature>
<evidence type="ECO:0000256" key="14">
    <source>
        <dbReference type="ARBA" id="ARBA00048336"/>
    </source>
</evidence>
<dbReference type="PANTHER" id="PTHR23081">
    <property type="entry name" value="RNA POLYMERASE II CTD PHOSPHATASE"/>
    <property type="match status" value="1"/>
</dbReference>
<keyword evidence="11" id="KW-0804">Transcription</keyword>
<dbReference type="PROSITE" id="PS50969">
    <property type="entry name" value="FCP1"/>
    <property type="match status" value="1"/>
</dbReference>
<dbReference type="GO" id="GO:0009755">
    <property type="term" value="P:hormone-mediated signaling pathway"/>
    <property type="evidence" value="ECO:0007669"/>
    <property type="project" value="UniProtKB-ARBA"/>
</dbReference>
<sequence length="877" mass="98097">MGRLGFKSVLYHGELCLGELETTPSKNQQNFKFPNNEIRISHISQSSERCPPLSILQTIAPFAVRCKLKSNSVPEHSPLYRLHAACFHERKLAGYELILVHLLFLKTAVVLLGEEELHLVAMVSKQEKVPCFWCCSVSVGLYGSCLGLLNLRCLAIVFDLDETLIVANTMKSFEDRIEALQRRIGCENDPFRVSGMSAEVKRYMEDKMLLKQYTETDTVMDNGKLLKVQPEEVPTLSNNESDKVFRPIIRLPEKNIVLTRINPEIRDTSVLVRLRPAWEDLRSYLTAKGRKRFEVYVCTMAERDYALEMWRLLDPEAHLISLKQLMDRVICVKSGGRKSLLNVFQDGICHPKMAMVIDDRLNVWEEKDQPRVHVVPPFSPYYAPQAEIAHPVPVLCVARNVACNVRAGFFKEFDETLLRKIYELFFEDEVASLPYAPDVSDYLMSEDTLFVPNGLLPISEGMNGAEVERRVTRPEEKQTVANGSESKTEASQQPVIISPNPTNVAACRSILPLQSMCRLPGGSGRREVNTSEMDPDIRRKLLISQHGPEAREQSLGDPFLLSRPSTQVSTPTLQPRGGWLVEENSSTEQLNNQATGPIQEPDAPGDKEQSYQKLVNPSTGSNLAYTPAHLGHEVLQKQNHSQASLYLSSGNELLMNQATAKTRDPQSEGGKVSLPSSITVGVLQEIGQRCGSKIEFRSVVGTSKDLQFSVEVLFSGERIGVGMGKTKKDAQQQAAENALHNLAACKIDEPKILNFFHYADKYVEHSKLDSRAGDGELNKPSHANENGFIWDTDSPGPDEVLPNKGLINSNASALASTEIAPFAWIPSKDGKMHKADLLTGECMASVLQGIFQSERWKSRFLIVMISFEQEDWSHVSY</sequence>
<keyword evidence="9 15" id="KW-0694">RNA-binding</keyword>
<dbReference type="GO" id="GO:0003723">
    <property type="term" value="F:RNA binding"/>
    <property type="evidence" value="ECO:0007669"/>
    <property type="project" value="UniProtKB-UniRule"/>
</dbReference>
<keyword evidence="10" id="KW-0805">Transcription regulation</keyword>
<keyword evidence="12" id="KW-0539">Nucleus</keyword>
<feature type="compositionally biased region" description="Polar residues" evidence="16">
    <location>
        <begin position="563"/>
        <end position="573"/>
    </location>
</feature>
<feature type="region of interest" description="Disordered" evidence="16">
    <location>
        <begin position="468"/>
        <end position="498"/>
    </location>
</feature>
<evidence type="ECO:0000256" key="11">
    <source>
        <dbReference type="ARBA" id="ARBA00023163"/>
    </source>
</evidence>
<dbReference type="PROSITE" id="PS50137">
    <property type="entry name" value="DS_RBD"/>
    <property type="match status" value="1"/>
</dbReference>
<dbReference type="GO" id="GO:0008420">
    <property type="term" value="F:RNA polymerase II CTD heptapeptide repeat phosphatase activity"/>
    <property type="evidence" value="ECO:0007669"/>
    <property type="project" value="InterPro"/>
</dbReference>
<dbReference type="Proteomes" id="UP001420932">
    <property type="component" value="Unassembled WGS sequence"/>
</dbReference>
<dbReference type="Pfam" id="PF00035">
    <property type="entry name" value="dsrm"/>
    <property type="match status" value="1"/>
</dbReference>
<keyword evidence="20" id="KW-1185">Reference proteome</keyword>
<dbReference type="SUPFAM" id="SSF56784">
    <property type="entry name" value="HAD-like"/>
    <property type="match status" value="1"/>
</dbReference>
<dbReference type="Gene3D" id="3.30.160.20">
    <property type="match status" value="1"/>
</dbReference>
<evidence type="ECO:0000256" key="1">
    <source>
        <dbReference type="ARBA" id="ARBA00001936"/>
    </source>
</evidence>
<comment type="cofactor">
    <cofactor evidence="2">
        <name>Co(2+)</name>
        <dbReference type="ChEBI" id="CHEBI:48828"/>
    </cofactor>
</comment>
<dbReference type="AlphaFoldDB" id="A0AAP0LFP1"/>
<keyword evidence="6" id="KW-0217">Developmental protein</keyword>
<dbReference type="InterPro" id="IPR036412">
    <property type="entry name" value="HAD-like_sf"/>
</dbReference>
<dbReference type="CDD" id="cd10845">
    <property type="entry name" value="DSRM_RNAse_III_family"/>
    <property type="match status" value="1"/>
</dbReference>
<dbReference type="SUPFAM" id="SSF54768">
    <property type="entry name" value="dsRNA-binding domain-like"/>
    <property type="match status" value="1"/>
</dbReference>
<evidence type="ECO:0000256" key="13">
    <source>
        <dbReference type="ARBA" id="ARBA00047761"/>
    </source>
</evidence>
<evidence type="ECO:0000313" key="20">
    <source>
        <dbReference type="Proteomes" id="UP001420932"/>
    </source>
</evidence>
<dbReference type="InterPro" id="IPR039189">
    <property type="entry name" value="Fcp1"/>
</dbReference>
<dbReference type="PANTHER" id="PTHR23081:SF24">
    <property type="entry name" value="RNA POLYMERASE II C-TERMINAL DOMAIN PHOSPHATASE-LIKE 2"/>
    <property type="match status" value="1"/>
</dbReference>
<evidence type="ECO:0000259" key="17">
    <source>
        <dbReference type="PROSITE" id="PS50137"/>
    </source>
</evidence>
<organism evidence="19 20">
    <name type="scientific">Stephania yunnanensis</name>
    <dbReference type="NCBI Taxonomy" id="152371"/>
    <lineage>
        <taxon>Eukaryota</taxon>
        <taxon>Viridiplantae</taxon>
        <taxon>Streptophyta</taxon>
        <taxon>Embryophyta</taxon>
        <taxon>Tracheophyta</taxon>
        <taxon>Spermatophyta</taxon>
        <taxon>Magnoliopsida</taxon>
        <taxon>Ranunculales</taxon>
        <taxon>Menispermaceae</taxon>
        <taxon>Menispermoideae</taxon>
        <taxon>Cissampelideae</taxon>
        <taxon>Stephania</taxon>
    </lineage>
</organism>
<evidence type="ECO:0000256" key="4">
    <source>
        <dbReference type="ARBA" id="ARBA00004123"/>
    </source>
</evidence>
<feature type="compositionally biased region" description="Polar residues" evidence="16">
    <location>
        <begin position="583"/>
        <end position="596"/>
    </location>
</feature>
<evidence type="ECO:0000256" key="7">
    <source>
        <dbReference type="ARBA" id="ARBA00022723"/>
    </source>
</evidence>
<evidence type="ECO:0000256" key="10">
    <source>
        <dbReference type="ARBA" id="ARBA00023015"/>
    </source>
</evidence>
<evidence type="ECO:0000256" key="15">
    <source>
        <dbReference type="PROSITE-ProRule" id="PRU00266"/>
    </source>
</evidence>
<feature type="compositionally biased region" description="Polar residues" evidence="16">
    <location>
        <begin position="611"/>
        <end position="622"/>
    </location>
</feature>
<name>A0AAP0LFP1_9MAGN</name>
<comment type="caution">
    <text evidence="19">The sequence shown here is derived from an EMBL/GenBank/DDBJ whole genome shotgun (WGS) entry which is preliminary data.</text>
</comment>
<comment type="subcellular location">
    <subcellularLocation>
        <location evidence="4">Nucleus</location>
    </subcellularLocation>
</comment>
<reference evidence="19 20" key="1">
    <citation type="submission" date="2024-01" db="EMBL/GenBank/DDBJ databases">
        <title>Genome assemblies of Stephania.</title>
        <authorList>
            <person name="Yang L."/>
        </authorList>
    </citation>
    <scope>NUCLEOTIDE SEQUENCE [LARGE SCALE GENOMIC DNA]</scope>
    <source>
        <strain evidence="19">YNDBR</strain>
        <tissue evidence="19">Leaf</tissue>
    </source>
</reference>
<dbReference type="FunFam" id="3.30.160.20:FF:000035">
    <property type="entry name" value="RNA polymerase II C-terminal domain phosphatase-like 2"/>
    <property type="match status" value="1"/>
</dbReference>
<dbReference type="InterPro" id="IPR023214">
    <property type="entry name" value="HAD_sf"/>
</dbReference>
<proteinExistence type="predicted"/>